<reference evidence="3" key="1">
    <citation type="journal article" date="2020" name="mSystems">
        <title>Genome- and Community-Level Interaction Insights into Carbon Utilization and Element Cycling Functions of Hydrothermarchaeota in Hydrothermal Sediment.</title>
        <authorList>
            <person name="Zhou Z."/>
            <person name="Liu Y."/>
            <person name="Xu W."/>
            <person name="Pan J."/>
            <person name="Luo Z.H."/>
            <person name="Li M."/>
        </authorList>
    </citation>
    <scope>NUCLEOTIDE SEQUENCE [LARGE SCALE GENOMIC DNA]</scope>
    <source>
        <strain evidence="3">SpSt-783</strain>
    </source>
</reference>
<keyword evidence="1" id="KW-0812">Transmembrane</keyword>
<gene>
    <name evidence="3" type="ORF">ENV70_06515</name>
</gene>
<dbReference type="Pfam" id="PF02470">
    <property type="entry name" value="MlaD"/>
    <property type="match status" value="1"/>
</dbReference>
<keyword evidence="1" id="KW-0472">Membrane</keyword>
<dbReference type="AlphaFoldDB" id="A0A7C6EKE1"/>
<dbReference type="PANTHER" id="PTHR33371:SF4">
    <property type="entry name" value="INTERMEMBRANE PHOSPHOLIPID TRANSPORT SYSTEM BINDING PROTEIN MLAD"/>
    <property type="match status" value="1"/>
</dbReference>
<feature type="domain" description="Mce/MlaD" evidence="2">
    <location>
        <begin position="51"/>
        <end position="127"/>
    </location>
</feature>
<organism evidence="3">
    <name type="scientific">candidate division WOR-3 bacterium</name>
    <dbReference type="NCBI Taxonomy" id="2052148"/>
    <lineage>
        <taxon>Bacteria</taxon>
        <taxon>Bacteria division WOR-3</taxon>
    </lineage>
</organism>
<comment type="caution">
    <text evidence="3">The sequence shown here is derived from an EMBL/GenBank/DDBJ whole genome shotgun (WGS) entry which is preliminary data.</text>
</comment>
<evidence type="ECO:0000259" key="2">
    <source>
        <dbReference type="Pfam" id="PF02470"/>
    </source>
</evidence>
<name>A0A7C6EKE1_UNCW3</name>
<dbReference type="InterPro" id="IPR003399">
    <property type="entry name" value="Mce/MlaD"/>
</dbReference>
<evidence type="ECO:0000256" key="1">
    <source>
        <dbReference type="SAM" id="Phobius"/>
    </source>
</evidence>
<dbReference type="InterPro" id="IPR052336">
    <property type="entry name" value="MlaD_Phospholipid_Transporter"/>
</dbReference>
<protein>
    <submittedName>
        <fullName evidence="3">MCE family protein</fullName>
    </submittedName>
</protein>
<dbReference type="EMBL" id="DTHJ01000134">
    <property type="protein sequence ID" value="HHS63245.1"/>
    <property type="molecule type" value="Genomic_DNA"/>
</dbReference>
<dbReference type="PANTHER" id="PTHR33371">
    <property type="entry name" value="INTERMEMBRANE PHOSPHOLIPID TRANSPORT SYSTEM BINDING PROTEIN MLAD-RELATED"/>
    <property type="match status" value="1"/>
</dbReference>
<accession>A0A7C6EKE1</accession>
<sequence>MVRLKNWKGLRKESMDRNIKRTLVGVYITVGVILFVVFYILLSGKISLHHTKEVKVYFDDVTWLRPGDTVIIYGIEKGKVKSMQLKGDKVLVTLALEPEVVLYDDSKFSIRLVSYLGSDRYIKIVPGTSGVIPEYYYGYNASFDIELVAAKLDSLSSLFNNIKLPDLNNVGDKFAGMLDKNIKDLKEMIREPKDQLGLIALKLGVLLDSLNSLLQKQGTVAKLVESDELYEEVRETNQALKSLIEDIKANPKKYLEIKVF</sequence>
<evidence type="ECO:0000313" key="3">
    <source>
        <dbReference type="EMBL" id="HHS63245.1"/>
    </source>
</evidence>
<proteinExistence type="predicted"/>
<keyword evidence="1" id="KW-1133">Transmembrane helix</keyword>
<feature type="transmembrane region" description="Helical" evidence="1">
    <location>
        <begin position="21"/>
        <end position="42"/>
    </location>
</feature>